<feature type="compositionally biased region" description="Basic residues" evidence="1">
    <location>
        <begin position="114"/>
        <end position="144"/>
    </location>
</feature>
<gene>
    <name evidence="2" type="ORF">PIB30_026775</name>
</gene>
<feature type="compositionally biased region" description="Basic residues" evidence="1">
    <location>
        <begin position="161"/>
        <end position="173"/>
    </location>
</feature>
<reference evidence="2 3" key="1">
    <citation type="journal article" date="2023" name="Plants (Basel)">
        <title>Bridging the Gap: Combining Genomics and Transcriptomics Approaches to Understand Stylosanthes scabra, an Orphan Legume from the Brazilian Caatinga.</title>
        <authorList>
            <person name="Ferreira-Neto J.R.C."/>
            <person name="da Silva M.D."/>
            <person name="Binneck E."/>
            <person name="de Melo N.F."/>
            <person name="da Silva R.H."/>
            <person name="de Melo A.L.T.M."/>
            <person name="Pandolfi V."/>
            <person name="Bustamante F.O."/>
            <person name="Brasileiro-Vidal A.C."/>
            <person name="Benko-Iseppon A.M."/>
        </authorList>
    </citation>
    <scope>NUCLEOTIDE SEQUENCE [LARGE SCALE GENOMIC DNA]</scope>
    <source>
        <tissue evidence="2">Leaves</tissue>
    </source>
</reference>
<feature type="region of interest" description="Disordered" evidence="1">
    <location>
        <begin position="23"/>
        <end position="190"/>
    </location>
</feature>
<sequence length="190" mass="21855">QQVPPPRRRSEGLDLNALANEVIITGTANTGHGRGQDERPPHAPHSGNRHSTFDRIGPNGPLPPPFGGIESEGYNITQELRHRMQSMESEMRELRKENTDLRTTTRDLLFRGRSSPRRRSRSRSRTPPRRFGRSRSPPKRRHHRGSSDESYSSSEEDKSRNHGSHRRNKRNRVDRKPLLSVDIPRSPKRS</sequence>
<organism evidence="2 3">
    <name type="scientific">Stylosanthes scabra</name>
    <dbReference type="NCBI Taxonomy" id="79078"/>
    <lineage>
        <taxon>Eukaryota</taxon>
        <taxon>Viridiplantae</taxon>
        <taxon>Streptophyta</taxon>
        <taxon>Embryophyta</taxon>
        <taxon>Tracheophyta</taxon>
        <taxon>Spermatophyta</taxon>
        <taxon>Magnoliopsida</taxon>
        <taxon>eudicotyledons</taxon>
        <taxon>Gunneridae</taxon>
        <taxon>Pentapetalae</taxon>
        <taxon>rosids</taxon>
        <taxon>fabids</taxon>
        <taxon>Fabales</taxon>
        <taxon>Fabaceae</taxon>
        <taxon>Papilionoideae</taxon>
        <taxon>50 kb inversion clade</taxon>
        <taxon>dalbergioids sensu lato</taxon>
        <taxon>Dalbergieae</taxon>
        <taxon>Pterocarpus clade</taxon>
        <taxon>Stylosanthes</taxon>
    </lineage>
</organism>
<dbReference type="EMBL" id="JASCZI010241757">
    <property type="protein sequence ID" value="MED6206446.1"/>
    <property type="molecule type" value="Genomic_DNA"/>
</dbReference>
<feature type="non-terminal residue" evidence="2">
    <location>
        <position position="1"/>
    </location>
</feature>
<dbReference type="Proteomes" id="UP001341840">
    <property type="component" value="Unassembled WGS sequence"/>
</dbReference>
<comment type="caution">
    <text evidence="2">The sequence shown here is derived from an EMBL/GenBank/DDBJ whole genome shotgun (WGS) entry which is preliminary data.</text>
</comment>
<name>A0ABU6Y928_9FABA</name>
<proteinExistence type="predicted"/>
<evidence type="ECO:0000313" key="2">
    <source>
        <dbReference type="EMBL" id="MED6206446.1"/>
    </source>
</evidence>
<feature type="compositionally biased region" description="Basic and acidic residues" evidence="1">
    <location>
        <begin position="89"/>
        <end position="110"/>
    </location>
</feature>
<evidence type="ECO:0000313" key="3">
    <source>
        <dbReference type="Proteomes" id="UP001341840"/>
    </source>
</evidence>
<evidence type="ECO:0000256" key="1">
    <source>
        <dbReference type="SAM" id="MobiDB-lite"/>
    </source>
</evidence>
<keyword evidence="3" id="KW-1185">Reference proteome</keyword>
<accession>A0ABU6Y928</accession>
<protein>
    <submittedName>
        <fullName evidence="2">Uncharacterized protein</fullName>
    </submittedName>
</protein>